<evidence type="ECO:0000259" key="5">
    <source>
        <dbReference type="Pfam" id="PF17853"/>
    </source>
</evidence>
<evidence type="ECO:0000259" key="3">
    <source>
        <dbReference type="Pfam" id="PF07905"/>
    </source>
</evidence>
<evidence type="ECO:0000313" key="6">
    <source>
        <dbReference type="EMBL" id="SNR91145.1"/>
    </source>
</evidence>
<proteinExistence type="inferred from homology"/>
<accession>A0A239A6A1</accession>
<gene>
    <name evidence="6" type="ORF">SAMN06272737_13826</name>
</gene>
<dbReference type="PANTHER" id="PTHR33744:SF1">
    <property type="entry name" value="DNA-BINDING TRANSCRIPTIONAL ACTIVATOR ADER"/>
    <property type="match status" value="1"/>
</dbReference>
<reference evidence="6 7" key="1">
    <citation type="submission" date="2017-06" db="EMBL/GenBank/DDBJ databases">
        <authorList>
            <person name="Kim H.J."/>
            <person name="Triplett B.A."/>
        </authorList>
    </citation>
    <scope>NUCLEOTIDE SEQUENCE [LARGE SCALE GENOMIC DNA]</scope>
    <source>
        <strain evidence="6 7">DSM 44272</strain>
    </source>
</reference>
<feature type="domain" description="CdaR GGDEF-like" evidence="5">
    <location>
        <begin position="275"/>
        <end position="385"/>
    </location>
</feature>
<dbReference type="InterPro" id="IPR051448">
    <property type="entry name" value="CdaR-like_regulators"/>
</dbReference>
<dbReference type="Pfam" id="PF07905">
    <property type="entry name" value="PucR"/>
    <property type="match status" value="1"/>
</dbReference>
<feature type="domain" description="PucR C-terminal helix-turn-helix" evidence="4">
    <location>
        <begin position="439"/>
        <end position="497"/>
    </location>
</feature>
<keyword evidence="7" id="KW-1185">Reference proteome</keyword>
<sequence>MQLTLERVLAHPSLTPGEPFVLAGSSGLRRRVRWIHSSEVIEIASLLRGGELLLTGGEMLAGASAADQRRYVRQLAERNVAGVAIEIGSGLSAVPEAVLTEADAVGFPVIELRRRIPFVDVAEAVNAELVNQSVILLRYGGELAHALSGILAHGGDVRALLELLVQRTGVPAALFTSAGRLITRFPDPEDALPAESPSPPVGGTTSRISVRGAHAATLILYPRPDTDPELLAVIGERASEAIGLALLRSHPPSTRDFAASELARTACRAPQNPTRLIHLGQLIGFDPADPVVAIALITAATSAGLPGFDGLLRRHGRIAMDTSETEVRAVLSLPDRKTAATGRAALVAQVKEWARDLNAVVVGVGPVVPDLASVSTSMELAVSAVQQRSAYGPGSVVDATATAIESLLGGEDLRLRREQFVRGQLAMLLALRPAERETLLHTLEVYLDSGCSKTRTADALHVQRQSLYGRLDRVFRMVGGDPTGTDRVLPLHLALRLRHGLQQSRLEQPT</sequence>
<evidence type="ECO:0000256" key="1">
    <source>
        <dbReference type="ARBA" id="ARBA00006754"/>
    </source>
</evidence>
<dbReference type="InterPro" id="IPR041522">
    <property type="entry name" value="CdaR_GGDEF"/>
</dbReference>
<evidence type="ECO:0000256" key="2">
    <source>
        <dbReference type="SAM" id="MobiDB-lite"/>
    </source>
</evidence>
<dbReference type="InterPro" id="IPR025736">
    <property type="entry name" value="PucR_C-HTH_dom"/>
</dbReference>
<dbReference type="AlphaFoldDB" id="A0A239A6A1"/>
<evidence type="ECO:0000313" key="7">
    <source>
        <dbReference type="Proteomes" id="UP000198403"/>
    </source>
</evidence>
<name>A0A239A6A1_9ACTN</name>
<dbReference type="OrthoDB" id="2973014at2"/>
<dbReference type="Proteomes" id="UP000198403">
    <property type="component" value="Unassembled WGS sequence"/>
</dbReference>
<comment type="similarity">
    <text evidence="1">Belongs to the CdaR family.</text>
</comment>
<evidence type="ECO:0000259" key="4">
    <source>
        <dbReference type="Pfam" id="PF13556"/>
    </source>
</evidence>
<dbReference type="PANTHER" id="PTHR33744">
    <property type="entry name" value="CARBOHYDRATE DIACID REGULATOR"/>
    <property type="match status" value="1"/>
</dbReference>
<dbReference type="Pfam" id="PF17853">
    <property type="entry name" value="GGDEF_2"/>
    <property type="match status" value="1"/>
</dbReference>
<organism evidence="6 7">
    <name type="scientific">Blastococcus mobilis</name>
    <dbReference type="NCBI Taxonomy" id="1938746"/>
    <lineage>
        <taxon>Bacteria</taxon>
        <taxon>Bacillati</taxon>
        <taxon>Actinomycetota</taxon>
        <taxon>Actinomycetes</taxon>
        <taxon>Geodermatophilales</taxon>
        <taxon>Geodermatophilaceae</taxon>
        <taxon>Blastococcus</taxon>
    </lineage>
</organism>
<protein>
    <submittedName>
        <fullName evidence="6">Purine catabolism regulatory protein</fullName>
    </submittedName>
</protein>
<dbReference type="InterPro" id="IPR042070">
    <property type="entry name" value="PucR_C-HTH_sf"/>
</dbReference>
<feature type="domain" description="Purine catabolism PurC-like" evidence="3">
    <location>
        <begin position="8"/>
        <end position="128"/>
    </location>
</feature>
<dbReference type="Gene3D" id="1.10.10.2840">
    <property type="entry name" value="PucR C-terminal helix-turn-helix domain"/>
    <property type="match status" value="1"/>
</dbReference>
<feature type="region of interest" description="Disordered" evidence="2">
    <location>
        <begin position="188"/>
        <end position="207"/>
    </location>
</feature>
<dbReference type="EMBL" id="FZNO01000038">
    <property type="protein sequence ID" value="SNR91145.1"/>
    <property type="molecule type" value="Genomic_DNA"/>
</dbReference>
<dbReference type="Pfam" id="PF13556">
    <property type="entry name" value="HTH_30"/>
    <property type="match status" value="1"/>
</dbReference>
<dbReference type="InterPro" id="IPR012914">
    <property type="entry name" value="PucR_dom"/>
</dbReference>